<dbReference type="PRINTS" id="PR01754">
    <property type="entry name" value="SACTRNSFRASE"/>
</dbReference>
<gene>
    <name evidence="4" type="ORF">SaccyDRAFT_3189</name>
</gene>
<dbReference type="PANTHER" id="PTHR43877:SF2">
    <property type="entry name" value="AMINOALKYLPHOSPHONATE N-ACETYLTRANSFERASE-RELATED"/>
    <property type="match status" value="1"/>
</dbReference>
<dbReference type="EMBL" id="CM001440">
    <property type="protein sequence ID" value="EHR62025.1"/>
    <property type="molecule type" value="Genomic_DNA"/>
</dbReference>
<proteinExistence type="predicted"/>
<accession>H5XLY3</accession>
<dbReference type="Proteomes" id="UP000002791">
    <property type="component" value="Chromosome"/>
</dbReference>
<dbReference type="AlphaFoldDB" id="H5XLY3"/>
<feature type="domain" description="N-acetyltransferase" evidence="3">
    <location>
        <begin position="40"/>
        <end position="187"/>
    </location>
</feature>
<dbReference type="InterPro" id="IPR008125">
    <property type="entry name" value="Streptothricin_AcTrfase"/>
</dbReference>
<evidence type="ECO:0000313" key="4">
    <source>
        <dbReference type="EMBL" id="EHR62025.1"/>
    </source>
</evidence>
<dbReference type="GO" id="GO:0016747">
    <property type="term" value="F:acyltransferase activity, transferring groups other than amino-acyl groups"/>
    <property type="evidence" value="ECO:0007669"/>
    <property type="project" value="InterPro"/>
</dbReference>
<dbReference type="eggNOG" id="COG0456">
    <property type="taxonomic scope" value="Bacteria"/>
</dbReference>
<dbReference type="Gene3D" id="3.40.630.30">
    <property type="match status" value="1"/>
</dbReference>
<dbReference type="SUPFAM" id="SSF55729">
    <property type="entry name" value="Acyl-CoA N-acyltransferases (Nat)"/>
    <property type="match status" value="1"/>
</dbReference>
<dbReference type="RefSeq" id="WP_005457504.1">
    <property type="nucleotide sequence ID" value="NZ_CM001440.1"/>
</dbReference>
<organism evidence="4 5">
    <name type="scientific">Saccharomonospora cyanea NA-134</name>
    <dbReference type="NCBI Taxonomy" id="882082"/>
    <lineage>
        <taxon>Bacteria</taxon>
        <taxon>Bacillati</taxon>
        <taxon>Actinomycetota</taxon>
        <taxon>Actinomycetes</taxon>
        <taxon>Pseudonocardiales</taxon>
        <taxon>Pseudonocardiaceae</taxon>
        <taxon>Saccharomonospora</taxon>
    </lineage>
</organism>
<dbReference type="OrthoDB" id="9805924at2"/>
<sequence>MPGTLPDTPEAPRVVRGEATCLSSLARCDFTFEVTAELAGPFDDDVTSRVVPVVPAYTKDYGFDGDELATYLDRPDGELFVATVRNACVGYVAVSAGWNAYAVVDDLAVDVAHRGTGIARALMDAAVEWARRAGLSGVRLETQSTNVAACRFYRRYGFVLGGHDRFLYRALHPGTREVALYWYYPFLTP</sequence>
<dbReference type="STRING" id="882082.SaccyDRAFT_3189"/>
<evidence type="ECO:0000313" key="5">
    <source>
        <dbReference type="Proteomes" id="UP000002791"/>
    </source>
</evidence>
<name>H5XLY3_9PSEU</name>
<dbReference type="InterPro" id="IPR050832">
    <property type="entry name" value="Bact_Acetyltransf"/>
</dbReference>
<dbReference type="Pfam" id="PF00583">
    <property type="entry name" value="Acetyltransf_1"/>
    <property type="match status" value="1"/>
</dbReference>
<dbReference type="PANTHER" id="PTHR43877">
    <property type="entry name" value="AMINOALKYLPHOSPHONATE N-ACETYLTRANSFERASE-RELATED-RELATED"/>
    <property type="match status" value="1"/>
</dbReference>
<evidence type="ECO:0000259" key="3">
    <source>
        <dbReference type="PROSITE" id="PS51186"/>
    </source>
</evidence>
<evidence type="ECO:0000256" key="2">
    <source>
        <dbReference type="ARBA" id="ARBA00023315"/>
    </source>
</evidence>
<dbReference type="InterPro" id="IPR016181">
    <property type="entry name" value="Acyl_CoA_acyltransferase"/>
</dbReference>
<keyword evidence="1 4" id="KW-0808">Transferase</keyword>
<reference evidence="4 5" key="1">
    <citation type="submission" date="2011-11" db="EMBL/GenBank/DDBJ databases">
        <title>The Noncontiguous Finished sequence of Saccharomonospora cyanea NA-134.</title>
        <authorList>
            <consortium name="US DOE Joint Genome Institute"/>
            <person name="Lucas S."/>
            <person name="Han J."/>
            <person name="Lapidus A."/>
            <person name="Cheng J.-F."/>
            <person name="Goodwin L."/>
            <person name="Pitluck S."/>
            <person name="Peters L."/>
            <person name="Ovchinnikova G."/>
            <person name="Lu M."/>
            <person name="Detter J.C."/>
            <person name="Han C."/>
            <person name="Tapia R."/>
            <person name="Land M."/>
            <person name="Hauser L."/>
            <person name="Kyrpides N."/>
            <person name="Ivanova N."/>
            <person name="Pagani I."/>
            <person name="Brambilla E.-M."/>
            <person name="Klenk H.-P."/>
            <person name="Woyke T."/>
        </authorList>
    </citation>
    <scope>NUCLEOTIDE SEQUENCE [LARGE SCALE GENOMIC DNA]</scope>
    <source>
        <strain evidence="4 5">NA-134</strain>
    </source>
</reference>
<keyword evidence="5" id="KW-1185">Reference proteome</keyword>
<protein>
    <submittedName>
        <fullName evidence="4">Acetyltransferase</fullName>
    </submittedName>
</protein>
<dbReference type="HOGENOM" id="CLU_095996_1_0_11"/>
<dbReference type="PROSITE" id="PS51186">
    <property type="entry name" value="GNAT"/>
    <property type="match status" value="1"/>
</dbReference>
<keyword evidence="2" id="KW-0012">Acyltransferase</keyword>
<dbReference type="InterPro" id="IPR000182">
    <property type="entry name" value="GNAT_dom"/>
</dbReference>
<evidence type="ECO:0000256" key="1">
    <source>
        <dbReference type="ARBA" id="ARBA00022679"/>
    </source>
</evidence>
<dbReference type="CDD" id="cd04301">
    <property type="entry name" value="NAT_SF"/>
    <property type="match status" value="1"/>
</dbReference>